<evidence type="ECO:0000313" key="13">
    <source>
        <dbReference type="RefSeq" id="XP_055865919.1"/>
    </source>
</evidence>
<dbReference type="RefSeq" id="XP_055865920.1">
    <property type="nucleotide sequence ID" value="XM_056009945.1"/>
</dbReference>
<evidence type="ECO:0000313" key="16">
    <source>
        <dbReference type="RefSeq" id="XP_055865922.1"/>
    </source>
</evidence>
<organism evidence="8 20">
    <name type="scientific">Biomphalaria glabrata</name>
    <name type="common">Bloodfluke planorb</name>
    <name type="synonym">Freshwater snail</name>
    <dbReference type="NCBI Taxonomy" id="6526"/>
    <lineage>
        <taxon>Eukaryota</taxon>
        <taxon>Metazoa</taxon>
        <taxon>Spiralia</taxon>
        <taxon>Lophotrochozoa</taxon>
        <taxon>Mollusca</taxon>
        <taxon>Gastropoda</taxon>
        <taxon>Heterobranchia</taxon>
        <taxon>Euthyneura</taxon>
        <taxon>Panpulmonata</taxon>
        <taxon>Hygrophila</taxon>
        <taxon>Lymnaeoidea</taxon>
        <taxon>Planorbidae</taxon>
        <taxon>Biomphalaria</taxon>
    </lineage>
</organism>
<dbReference type="RefSeq" id="XP_055865923.1">
    <property type="nucleotide sequence ID" value="XM_056009948.1"/>
</dbReference>
<dbReference type="InterPro" id="IPR027417">
    <property type="entry name" value="P-loop_NTPase"/>
</dbReference>
<dbReference type="RefSeq" id="XP_055865914.1">
    <property type="nucleotide sequence ID" value="XM_056009939.1"/>
</dbReference>
<dbReference type="RefSeq" id="XP_055865915.1">
    <property type="nucleotide sequence ID" value="XM_056009940.1"/>
</dbReference>
<dbReference type="SUPFAM" id="SSF52540">
    <property type="entry name" value="P-loop containing nucleoside triphosphate hydrolases"/>
    <property type="match status" value="1"/>
</dbReference>
<dbReference type="RefSeq" id="XP_055865922.1">
    <property type="nucleotide sequence ID" value="XM_056009947.1"/>
</dbReference>
<gene>
    <name evidence="9 10 11 12 13 14 15 16 17 18 19 20 21" type="primary">LOC129922777</name>
</gene>
<keyword evidence="8" id="KW-1185">Reference proteome</keyword>
<dbReference type="RefSeq" id="XP_055865916.1">
    <property type="nucleotide sequence ID" value="XM_056009941.1"/>
</dbReference>
<name>A0A9W2YSZ7_BIOGL</name>
<evidence type="ECO:0000256" key="3">
    <source>
        <dbReference type="ARBA" id="ARBA00023134"/>
    </source>
</evidence>
<keyword evidence="2" id="KW-0547">Nucleotide-binding</keyword>
<accession>A0A9W2YSZ7</accession>
<evidence type="ECO:0000256" key="5">
    <source>
        <dbReference type="SAM" id="Phobius"/>
    </source>
</evidence>
<evidence type="ECO:0000256" key="2">
    <source>
        <dbReference type="ARBA" id="ARBA00022741"/>
    </source>
</evidence>
<dbReference type="RefSeq" id="XP_055865919.1">
    <property type="nucleotide sequence ID" value="XM_056009944.1"/>
</dbReference>
<keyword evidence="6" id="KW-0732">Signal</keyword>
<evidence type="ECO:0000313" key="9">
    <source>
        <dbReference type="RefSeq" id="XP_055865914.1"/>
    </source>
</evidence>
<keyword evidence="5" id="KW-0472">Membrane</keyword>
<dbReference type="RefSeq" id="XP_055865926.1">
    <property type="nucleotide sequence ID" value="XM_056009951.1"/>
</dbReference>
<feature type="region of interest" description="Disordered" evidence="4">
    <location>
        <begin position="309"/>
        <end position="333"/>
    </location>
</feature>
<dbReference type="PANTHER" id="PTHR10903:SF184">
    <property type="entry name" value="GTP-BINDING PROTEIN A"/>
    <property type="match status" value="1"/>
</dbReference>
<evidence type="ECO:0000313" key="10">
    <source>
        <dbReference type="RefSeq" id="XP_055865915.1"/>
    </source>
</evidence>
<evidence type="ECO:0000313" key="12">
    <source>
        <dbReference type="RefSeq" id="XP_055865917.1"/>
    </source>
</evidence>
<keyword evidence="5" id="KW-0812">Transmembrane</keyword>
<evidence type="ECO:0000256" key="4">
    <source>
        <dbReference type="SAM" id="MobiDB-lite"/>
    </source>
</evidence>
<dbReference type="PROSITE" id="PS51720">
    <property type="entry name" value="G_AIG1"/>
    <property type="match status" value="1"/>
</dbReference>
<feature type="signal peptide" evidence="6">
    <location>
        <begin position="1"/>
        <end position="18"/>
    </location>
</feature>
<proteinExistence type="inferred from homology"/>
<dbReference type="Gene3D" id="3.40.50.300">
    <property type="entry name" value="P-loop containing nucleotide triphosphate hydrolases"/>
    <property type="match status" value="1"/>
</dbReference>
<dbReference type="PANTHER" id="PTHR10903">
    <property type="entry name" value="GTPASE, IMAP FAMILY MEMBER-RELATED"/>
    <property type="match status" value="1"/>
</dbReference>
<feature type="transmembrane region" description="Helical" evidence="5">
    <location>
        <begin position="257"/>
        <end position="275"/>
    </location>
</feature>
<dbReference type="InterPro" id="IPR045058">
    <property type="entry name" value="GIMA/IAN/Toc"/>
</dbReference>
<dbReference type="GeneID" id="129922777"/>
<feature type="region of interest" description="Disordered" evidence="4">
    <location>
        <begin position="351"/>
        <end position="379"/>
    </location>
</feature>
<sequence length="670" mass="76289">MLLFISLHTFSCLILLKADIISQEIVLLLNISFQDDYDQYCPEVSKDPLNASVSGYFNISNTSTVGLGIQNMNNDSSTWYNVCLFLPQECLAKSLRSCTCKQTADPNILHIIWNATVEKNESELFVRGVLKTNKDSYSEPLKIRYYQEPIKNPVDLKVDNQTIHANQCDIVLSQDILQFQYKVKSAEQKEMEINIKKIKELTNHYFLNEEFYAWKIYDNKSYAQIALSFKICENTFFNVTCSIRINKDRIEETQEELYYMLLLLFLLIPCLVIILKKKKRVKTNKADVEHLQNVIVDLKETNVNGVATECGNDSKENTSDISTQNSNQKEDKKEHLQKMKVNLKETNVNGVATECGNDSKENTREMSTQNFKQKNDKKECDTDEIKPLLNDTNGIASPISTDGFNEEIDVFVSNFRSTQKESDTDEIKPLLNDTIGIASPISTDGFNEEIDGSRIEDTQIFRLLLIGGAGNGKSATGNTILGKQAFPETSDLWNNSTSEKLCADNVQDIVVAIVECRSLNSLPIEKTNDPCSLFSIFEAAIKLVPEGFDAILVILRYENRFTHNDMENITSLKSILGKDFLRKHSIIIFTCGDKFVTNESVAFENWVLQQEGAFRNLLEECEERVILFDNRTKEEDKITLRTKLLTMVDTLEIVNGKYTVKNMLFSKTLT</sequence>
<evidence type="ECO:0000256" key="1">
    <source>
        <dbReference type="ARBA" id="ARBA00008535"/>
    </source>
</evidence>
<keyword evidence="3" id="KW-0342">GTP-binding</keyword>
<evidence type="ECO:0000313" key="11">
    <source>
        <dbReference type="RefSeq" id="XP_055865916.1"/>
    </source>
</evidence>
<protein>
    <submittedName>
        <fullName evidence="9 10">Uncharacterized protein LOC129922777 isoform X1</fullName>
    </submittedName>
</protein>
<dbReference type="RefSeq" id="XP_055865924.1">
    <property type="nucleotide sequence ID" value="XM_056009949.1"/>
</dbReference>
<evidence type="ECO:0000313" key="20">
    <source>
        <dbReference type="RefSeq" id="XP_055865926.1"/>
    </source>
</evidence>
<evidence type="ECO:0000256" key="6">
    <source>
        <dbReference type="SAM" id="SignalP"/>
    </source>
</evidence>
<dbReference type="Pfam" id="PF04548">
    <property type="entry name" value="AIG1"/>
    <property type="match status" value="1"/>
</dbReference>
<feature type="domain" description="AIG1-type G" evidence="7">
    <location>
        <begin position="458"/>
        <end position="669"/>
    </location>
</feature>
<evidence type="ECO:0000313" key="18">
    <source>
        <dbReference type="RefSeq" id="XP_055865924.1"/>
    </source>
</evidence>
<comment type="similarity">
    <text evidence="1">Belongs to the TRAFAC class TrmE-Era-EngA-EngB-Septin-like GTPase superfamily. AIG1/Toc34/Toc159-like paraseptin GTPase family. IAN subfamily.</text>
</comment>
<evidence type="ECO:0000313" key="14">
    <source>
        <dbReference type="RefSeq" id="XP_055865920.1"/>
    </source>
</evidence>
<dbReference type="OrthoDB" id="431287at2759"/>
<dbReference type="AlphaFoldDB" id="A0A9W2YSZ7"/>
<evidence type="ECO:0000313" key="15">
    <source>
        <dbReference type="RefSeq" id="XP_055865921.1"/>
    </source>
</evidence>
<dbReference type="Proteomes" id="UP001165740">
    <property type="component" value="Chromosome 14"/>
</dbReference>
<dbReference type="RefSeq" id="XP_055865927.1">
    <property type="nucleotide sequence ID" value="XM_056009952.1"/>
</dbReference>
<reference evidence="9 10" key="1">
    <citation type="submission" date="2025-04" db="UniProtKB">
        <authorList>
            <consortium name="RefSeq"/>
        </authorList>
    </citation>
    <scope>IDENTIFICATION</scope>
</reference>
<dbReference type="RefSeq" id="XP_055865925.1">
    <property type="nucleotide sequence ID" value="XM_056009950.1"/>
</dbReference>
<dbReference type="GO" id="GO:0005525">
    <property type="term" value="F:GTP binding"/>
    <property type="evidence" value="ECO:0007669"/>
    <property type="project" value="UniProtKB-KW"/>
</dbReference>
<evidence type="ECO:0000259" key="7">
    <source>
        <dbReference type="PROSITE" id="PS51720"/>
    </source>
</evidence>
<dbReference type="InterPro" id="IPR006703">
    <property type="entry name" value="G_AIG1"/>
</dbReference>
<dbReference type="RefSeq" id="XP_055865917.1">
    <property type="nucleotide sequence ID" value="XM_056009942.1"/>
</dbReference>
<feature type="chain" id="PRO_5044702450" evidence="6">
    <location>
        <begin position="19"/>
        <end position="670"/>
    </location>
</feature>
<keyword evidence="5" id="KW-1133">Transmembrane helix</keyword>
<evidence type="ECO:0000313" key="17">
    <source>
        <dbReference type="RefSeq" id="XP_055865923.1"/>
    </source>
</evidence>
<dbReference type="RefSeq" id="XP_055865921.1">
    <property type="nucleotide sequence ID" value="XM_056009946.1"/>
</dbReference>
<evidence type="ECO:0000313" key="19">
    <source>
        <dbReference type="RefSeq" id="XP_055865925.1"/>
    </source>
</evidence>
<evidence type="ECO:0000313" key="8">
    <source>
        <dbReference type="Proteomes" id="UP001165740"/>
    </source>
</evidence>
<evidence type="ECO:0000313" key="21">
    <source>
        <dbReference type="RefSeq" id="XP_055865927.1"/>
    </source>
</evidence>